<dbReference type="GO" id="GO:0005829">
    <property type="term" value="C:cytosol"/>
    <property type="evidence" value="ECO:0007669"/>
    <property type="project" value="TreeGrafter"/>
</dbReference>
<dbReference type="SFLD" id="SFLDG01129">
    <property type="entry name" value="C1.5:_HAD__Beta-PGM__Phosphata"/>
    <property type="match status" value="1"/>
</dbReference>
<keyword evidence="12" id="KW-1185">Reference proteome</keyword>
<dbReference type="EC" id="3.1.3.18" evidence="5 10"/>
<keyword evidence="6 10" id="KW-0479">Metal-binding</keyword>
<evidence type="ECO:0000256" key="1">
    <source>
        <dbReference type="ARBA" id="ARBA00000830"/>
    </source>
</evidence>
<dbReference type="SUPFAM" id="SSF56784">
    <property type="entry name" value="HAD-like"/>
    <property type="match status" value="1"/>
</dbReference>
<evidence type="ECO:0000256" key="4">
    <source>
        <dbReference type="ARBA" id="ARBA00006171"/>
    </source>
</evidence>
<dbReference type="RefSeq" id="WP_055681714.1">
    <property type="nucleotide sequence ID" value="NZ_CXPG01000013.1"/>
</dbReference>
<feature type="binding site" evidence="10">
    <location>
        <position position="18"/>
    </location>
    <ligand>
        <name>Mg(2+)</name>
        <dbReference type="ChEBI" id="CHEBI:18420"/>
    </ligand>
</feature>
<dbReference type="Gene3D" id="3.40.50.1000">
    <property type="entry name" value="HAD superfamily/HAD-like"/>
    <property type="match status" value="1"/>
</dbReference>
<dbReference type="NCBIfam" id="TIGR01449">
    <property type="entry name" value="PGP_bact"/>
    <property type="match status" value="1"/>
</dbReference>
<dbReference type="InterPro" id="IPR036412">
    <property type="entry name" value="HAD-like_sf"/>
</dbReference>
<evidence type="ECO:0000256" key="9">
    <source>
        <dbReference type="ARBA" id="ARBA00023277"/>
    </source>
</evidence>
<accession>A0A0M6XMT5</accession>
<dbReference type="Proteomes" id="UP000048908">
    <property type="component" value="Unassembled WGS sequence"/>
</dbReference>
<keyword evidence="7 10" id="KW-0378">Hydrolase</keyword>
<evidence type="ECO:0000256" key="2">
    <source>
        <dbReference type="ARBA" id="ARBA00001946"/>
    </source>
</evidence>
<protein>
    <recommendedName>
        <fullName evidence="5 10">Phosphoglycolate phosphatase</fullName>
        <shortName evidence="10">PGP</shortName>
        <shortName evidence="10">PGPase</shortName>
        <ecNumber evidence="5 10">3.1.3.18</ecNumber>
    </recommendedName>
</protein>
<feature type="binding site" evidence="10">
    <location>
        <position position="175"/>
    </location>
    <ligand>
        <name>Mg(2+)</name>
        <dbReference type="ChEBI" id="CHEBI:18420"/>
    </ligand>
</feature>
<keyword evidence="8 10" id="KW-0460">Magnesium</keyword>
<name>A0A0M6XMT5_9RHOB</name>
<dbReference type="GO" id="GO:0005975">
    <property type="term" value="P:carbohydrate metabolic process"/>
    <property type="evidence" value="ECO:0007669"/>
    <property type="project" value="InterPro"/>
</dbReference>
<dbReference type="Gene3D" id="1.10.150.240">
    <property type="entry name" value="Putative phosphatase, domain 2"/>
    <property type="match status" value="1"/>
</dbReference>
<dbReference type="InterPro" id="IPR023198">
    <property type="entry name" value="PGP-like_dom2"/>
</dbReference>
<evidence type="ECO:0000313" key="12">
    <source>
        <dbReference type="Proteomes" id="UP000048908"/>
    </source>
</evidence>
<dbReference type="AlphaFoldDB" id="A0A0M6XMT5"/>
<evidence type="ECO:0000256" key="3">
    <source>
        <dbReference type="ARBA" id="ARBA00004818"/>
    </source>
</evidence>
<comment type="cofactor">
    <cofactor evidence="2 10">
        <name>Mg(2+)</name>
        <dbReference type="ChEBI" id="CHEBI:18420"/>
    </cofactor>
</comment>
<organism evidence="11 12">
    <name type="scientific">Jannaschia rubra</name>
    <dbReference type="NCBI Taxonomy" id="282197"/>
    <lineage>
        <taxon>Bacteria</taxon>
        <taxon>Pseudomonadati</taxon>
        <taxon>Pseudomonadota</taxon>
        <taxon>Alphaproteobacteria</taxon>
        <taxon>Rhodobacterales</taxon>
        <taxon>Roseobacteraceae</taxon>
        <taxon>Jannaschia</taxon>
    </lineage>
</organism>
<dbReference type="InterPro" id="IPR037512">
    <property type="entry name" value="PGPase_prok"/>
</dbReference>
<dbReference type="NCBIfam" id="TIGR01549">
    <property type="entry name" value="HAD-SF-IA-v1"/>
    <property type="match status" value="1"/>
</dbReference>
<dbReference type="PANTHER" id="PTHR43434:SF1">
    <property type="entry name" value="PHOSPHOGLYCOLATE PHOSPHATASE"/>
    <property type="match status" value="1"/>
</dbReference>
<evidence type="ECO:0000256" key="7">
    <source>
        <dbReference type="ARBA" id="ARBA00022801"/>
    </source>
</evidence>
<comment type="similarity">
    <text evidence="4 10">Belongs to the HAD-like hydrolase superfamily. CbbY/CbbZ/Gph/YieH family.</text>
</comment>
<evidence type="ECO:0000256" key="5">
    <source>
        <dbReference type="ARBA" id="ARBA00013078"/>
    </source>
</evidence>
<evidence type="ECO:0000313" key="11">
    <source>
        <dbReference type="EMBL" id="CTQ32248.1"/>
    </source>
</evidence>
<dbReference type="GO" id="GO:0046872">
    <property type="term" value="F:metal ion binding"/>
    <property type="evidence" value="ECO:0007669"/>
    <property type="project" value="UniProtKB-KW"/>
</dbReference>
<dbReference type="InterPro" id="IPR050155">
    <property type="entry name" value="HAD-like_hydrolase_sf"/>
</dbReference>
<dbReference type="GO" id="GO:0008967">
    <property type="term" value="F:phosphoglycolate phosphatase activity"/>
    <property type="evidence" value="ECO:0007669"/>
    <property type="project" value="UniProtKB-UniRule"/>
</dbReference>
<feature type="active site" description="Nucleophile" evidence="10">
    <location>
        <position position="16"/>
    </location>
</feature>
<dbReference type="Pfam" id="PF00702">
    <property type="entry name" value="Hydrolase"/>
    <property type="match status" value="1"/>
</dbReference>
<keyword evidence="9 10" id="KW-0119">Carbohydrate metabolism</keyword>
<feature type="binding site" evidence="10">
    <location>
        <position position="16"/>
    </location>
    <ligand>
        <name>Mg(2+)</name>
        <dbReference type="ChEBI" id="CHEBI:18420"/>
    </ligand>
</feature>
<comment type="function">
    <text evidence="10">Specifically catalyzes the dephosphorylation of 2-phosphoglycolate. Is involved in the dissimilation of the intracellular 2-phosphoglycolate formed during the DNA repair of 3'-phosphoglycolate ends, a major class of DNA lesions induced by oxidative stress.</text>
</comment>
<reference evidence="11 12" key="1">
    <citation type="submission" date="2015-07" db="EMBL/GenBank/DDBJ databases">
        <authorList>
            <person name="Noorani M."/>
        </authorList>
    </citation>
    <scope>NUCLEOTIDE SEQUENCE [LARGE SCALE GENOMIC DNA]</scope>
    <source>
        <strain evidence="11 12">CECT 5088</strain>
    </source>
</reference>
<evidence type="ECO:0000256" key="6">
    <source>
        <dbReference type="ARBA" id="ARBA00022723"/>
    </source>
</evidence>
<dbReference type="InterPro" id="IPR023214">
    <property type="entry name" value="HAD_sf"/>
</dbReference>
<dbReference type="STRING" id="282197.SAMN04488517_105192"/>
<evidence type="ECO:0000256" key="8">
    <source>
        <dbReference type="ARBA" id="ARBA00022842"/>
    </source>
</evidence>
<dbReference type="GO" id="GO:0046295">
    <property type="term" value="P:glycolate biosynthetic process"/>
    <property type="evidence" value="ECO:0007669"/>
    <property type="project" value="UniProtKB-UniRule"/>
</dbReference>
<dbReference type="EMBL" id="CXPG01000013">
    <property type="protein sequence ID" value="CTQ32248.1"/>
    <property type="molecule type" value="Genomic_DNA"/>
</dbReference>
<comment type="catalytic activity">
    <reaction evidence="1 10">
        <text>2-phosphoglycolate + H2O = glycolate + phosphate</text>
        <dbReference type="Rhea" id="RHEA:14369"/>
        <dbReference type="ChEBI" id="CHEBI:15377"/>
        <dbReference type="ChEBI" id="CHEBI:29805"/>
        <dbReference type="ChEBI" id="CHEBI:43474"/>
        <dbReference type="ChEBI" id="CHEBI:58033"/>
        <dbReference type="EC" id="3.1.3.18"/>
    </reaction>
</comment>
<dbReference type="OrthoDB" id="9793014at2"/>
<comment type="pathway">
    <text evidence="3 10">Organic acid metabolism; glycolate biosynthesis; glycolate from 2-phosphoglycolate: step 1/1.</text>
</comment>
<evidence type="ECO:0000256" key="10">
    <source>
        <dbReference type="HAMAP-Rule" id="MF_00495"/>
    </source>
</evidence>
<dbReference type="GO" id="GO:0006281">
    <property type="term" value="P:DNA repair"/>
    <property type="evidence" value="ECO:0007669"/>
    <property type="project" value="TreeGrafter"/>
</dbReference>
<proteinExistence type="inferred from homology"/>
<gene>
    <name evidence="11" type="primary">gph_1</name>
    <name evidence="11" type="ORF">JAN5088_01011</name>
</gene>
<sequence length="224" mass="23200">MTDSLDLSSVDTVVFDLDGTLIDSAPGIRDAVAVMTGKLDLPAPDLTTVIGFIGRGAPALVERVLHWAGADPSLRDRALAILLDIYDTAPLQGTTAYPGAQALLVDLHGRGMRLGLCTNKPAGPARAVLDALGLGPFGAVAGGDSLPQRKPDAAPLLHVISELGSTADRTLYVGDSITDWQTAQAAGVRYVHVDGGYQQAPIPDFAPTLRLARLSDLATSLSAA</sequence>
<dbReference type="PANTHER" id="PTHR43434">
    <property type="entry name" value="PHOSPHOGLYCOLATE PHOSPHATASE"/>
    <property type="match status" value="1"/>
</dbReference>
<dbReference type="HAMAP" id="MF_00495">
    <property type="entry name" value="GPH_hydrolase_bact"/>
    <property type="match status" value="1"/>
</dbReference>
<dbReference type="SFLD" id="SFLDS00003">
    <property type="entry name" value="Haloacid_Dehalogenase"/>
    <property type="match status" value="1"/>
</dbReference>
<dbReference type="InterPro" id="IPR006439">
    <property type="entry name" value="HAD-SF_hydro_IA"/>
</dbReference>
<dbReference type="UniPathway" id="UPA00865">
    <property type="reaction ID" value="UER00834"/>
</dbReference>